<dbReference type="SUPFAM" id="SSF52540">
    <property type="entry name" value="P-loop containing nucleoside triphosphate hydrolases"/>
    <property type="match status" value="1"/>
</dbReference>
<sequence length="162" mass="17171">MPSIATVSSLQDALRQLPRGSLVGLDGFMSSGKTHLATALAESLGGMAIHTDDLVEDGDESLPYLGRLDLAKLKAILSGPAADAVLILVEGICLRETLGSLGIDPAAFVYVKRIAQNGLWHDGLHLEDFENGELSPAGEPERSRFVAQRINQAISARSRGLP</sequence>
<accession>A0ABU3PJA2</accession>
<organism evidence="1 2">
    <name type="scientific">Roseateles aquae</name>
    <dbReference type="NCBI Taxonomy" id="3077235"/>
    <lineage>
        <taxon>Bacteria</taxon>
        <taxon>Pseudomonadati</taxon>
        <taxon>Pseudomonadota</taxon>
        <taxon>Betaproteobacteria</taxon>
        <taxon>Burkholderiales</taxon>
        <taxon>Sphaerotilaceae</taxon>
        <taxon>Roseateles</taxon>
    </lineage>
</organism>
<gene>
    <name evidence="1" type="ORF">RQP53_24660</name>
</gene>
<name>A0ABU3PJA2_9BURK</name>
<evidence type="ECO:0000313" key="2">
    <source>
        <dbReference type="Proteomes" id="UP001246372"/>
    </source>
</evidence>
<protein>
    <recommendedName>
        <fullName evidence="3">Uridine kinase</fullName>
    </recommendedName>
</protein>
<proteinExistence type="predicted"/>
<reference evidence="1" key="1">
    <citation type="submission" date="2023-09" db="EMBL/GenBank/DDBJ databases">
        <title>Paucibacter sp. APW11 Genome sequencing and assembly.</title>
        <authorList>
            <person name="Kim I."/>
        </authorList>
    </citation>
    <scope>NUCLEOTIDE SEQUENCE</scope>
    <source>
        <strain evidence="1">APW11</strain>
    </source>
</reference>
<evidence type="ECO:0008006" key="3">
    <source>
        <dbReference type="Google" id="ProtNLM"/>
    </source>
</evidence>
<dbReference type="Proteomes" id="UP001246372">
    <property type="component" value="Unassembled WGS sequence"/>
</dbReference>
<keyword evidence="2" id="KW-1185">Reference proteome</keyword>
<evidence type="ECO:0000313" key="1">
    <source>
        <dbReference type="EMBL" id="MDT9002487.1"/>
    </source>
</evidence>
<dbReference type="InterPro" id="IPR027417">
    <property type="entry name" value="P-loop_NTPase"/>
</dbReference>
<comment type="caution">
    <text evidence="1">The sequence shown here is derived from an EMBL/GenBank/DDBJ whole genome shotgun (WGS) entry which is preliminary data.</text>
</comment>
<dbReference type="Gene3D" id="3.40.50.300">
    <property type="entry name" value="P-loop containing nucleotide triphosphate hydrolases"/>
    <property type="match status" value="1"/>
</dbReference>
<dbReference type="EMBL" id="JAVXZY010000036">
    <property type="protein sequence ID" value="MDT9002487.1"/>
    <property type="molecule type" value="Genomic_DNA"/>
</dbReference>
<dbReference type="RefSeq" id="WP_315653384.1">
    <property type="nucleotide sequence ID" value="NZ_JAVXZY010000036.1"/>
</dbReference>